<sequence length="33" mass="3810">MVQGESYEQFVGKFKPKKTTNDCYTPPEVMEVV</sequence>
<protein>
    <submittedName>
        <fullName evidence="1">Uncharacterized protein</fullName>
    </submittedName>
</protein>
<reference evidence="1 2" key="1">
    <citation type="journal article" date="2017" name="BMC Genomics">
        <title>Comparative genomic and phylogenomic analyses of the Bifidobacteriaceae family.</title>
        <authorList>
            <person name="Lugli G.A."/>
            <person name="Milani C."/>
            <person name="Turroni F."/>
            <person name="Duranti S."/>
            <person name="Mancabelli L."/>
            <person name="Mangifesta M."/>
            <person name="Ferrario C."/>
            <person name="Modesto M."/>
            <person name="Mattarelli P."/>
            <person name="Jiri K."/>
            <person name="van Sinderen D."/>
            <person name="Ventura M."/>
        </authorList>
    </citation>
    <scope>NUCLEOTIDE SEQUENCE [LARGE SCALE GENOMIC DNA]</scope>
    <source>
        <strain evidence="1 2">DSM 24744</strain>
    </source>
</reference>
<dbReference type="Proteomes" id="UP000216454">
    <property type="component" value="Unassembled WGS sequence"/>
</dbReference>
<gene>
    <name evidence="1" type="ORF">PSSU_0359</name>
</gene>
<proteinExistence type="predicted"/>
<dbReference type="AlphaFoldDB" id="A0A261F0V9"/>
<keyword evidence="2" id="KW-1185">Reference proteome</keyword>
<evidence type="ECO:0000313" key="2">
    <source>
        <dbReference type="Proteomes" id="UP000216454"/>
    </source>
</evidence>
<name>A0A261F0V9_9BIFI</name>
<accession>A0A261F0V9</accession>
<dbReference type="EMBL" id="MWWQ01000005">
    <property type="protein sequence ID" value="OZG52741.1"/>
    <property type="molecule type" value="Genomic_DNA"/>
</dbReference>
<evidence type="ECO:0000313" key="1">
    <source>
        <dbReference type="EMBL" id="OZG52741.1"/>
    </source>
</evidence>
<comment type="caution">
    <text evidence="1">The sequence shown here is derived from an EMBL/GenBank/DDBJ whole genome shotgun (WGS) entry which is preliminary data.</text>
</comment>
<organism evidence="1 2">
    <name type="scientific">Pseudoscardovia suis</name>
    <dbReference type="NCBI Taxonomy" id="987063"/>
    <lineage>
        <taxon>Bacteria</taxon>
        <taxon>Bacillati</taxon>
        <taxon>Actinomycetota</taxon>
        <taxon>Actinomycetes</taxon>
        <taxon>Bifidobacteriales</taxon>
        <taxon>Bifidobacteriaceae</taxon>
        <taxon>Pseudoscardovia</taxon>
    </lineage>
</organism>